<dbReference type="CDD" id="cd24036">
    <property type="entry name" value="ASKHA_NBD_BcrAD_BadFG_HgdC_HadI"/>
    <property type="match status" value="1"/>
</dbReference>
<comment type="cofactor">
    <cofactor evidence="1">
        <name>[4Fe-4S] cluster</name>
        <dbReference type="ChEBI" id="CHEBI:49883"/>
    </cofactor>
</comment>
<dbReference type="InterPro" id="IPR043129">
    <property type="entry name" value="ATPase_NBD"/>
</dbReference>
<dbReference type="GO" id="GO:0051536">
    <property type="term" value="F:iron-sulfur cluster binding"/>
    <property type="evidence" value="ECO:0007669"/>
    <property type="project" value="UniProtKB-KW"/>
</dbReference>
<feature type="domain" description="ATPase BadF/BadG/BcrA/BcrD type" evidence="5">
    <location>
        <begin position="4"/>
        <end position="250"/>
    </location>
</feature>
<dbReference type="PANTHER" id="PTHR32329:SF2">
    <property type="entry name" value="BIFUNCTIONAL PROTEIN [INCLUDES 2-HYDROXYACYL-COA DEHYDRATASE (N-TER) AND ITS ACTIVATOR DOMAIN (C_TERM)"/>
    <property type="match status" value="1"/>
</dbReference>
<dbReference type="Gene3D" id="3.30.420.40">
    <property type="match status" value="2"/>
</dbReference>
<dbReference type="Proteomes" id="UP000426444">
    <property type="component" value="Chromosome"/>
</dbReference>
<dbReference type="OrthoDB" id="9778513at2"/>
<dbReference type="EMBL" id="CP046457">
    <property type="protein sequence ID" value="QGT98644.1"/>
    <property type="molecule type" value="Genomic_DNA"/>
</dbReference>
<keyword evidence="3" id="KW-0408">Iron</keyword>
<accession>A0A6I6DAV5</accession>
<sequence>MITIGIDIGSVAAKGVIVTNNAQHRAIIPTGWSPRDAGGQLVDILVEKAKISSFDIDNITVTGYGRVALDIADKKFTEISCHARGVAELCPKVRTIVDIGGQDSKVIHIDSKGKVLDFAMNDKCAAGTGKFLQVMATAMSIDVSDLGDFENQAELVPINNMCTVFAESEIIGLMAKGSSKSGIIAGLHQSVAKRTAAMTKRMGIKGEVALTGGVALNKGVQLALIQELGCEVIIPELCQYTGALGAALLGRNVS</sequence>
<protein>
    <recommendedName>
        <fullName evidence="5">ATPase BadF/BadG/BcrA/BcrD type domain-containing protein</fullName>
    </recommendedName>
</protein>
<evidence type="ECO:0000313" key="7">
    <source>
        <dbReference type="Proteomes" id="UP000426444"/>
    </source>
</evidence>
<dbReference type="InterPro" id="IPR051805">
    <property type="entry name" value="Dehydratase_Activator_Redct"/>
</dbReference>
<evidence type="ECO:0000259" key="5">
    <source>
        <dbReference type="Pfam" id="PF01869"/>
    </source>
</evidence>
<dbReference type="GO" id="GO:0046872">
    <property type="term" value="F:metal ion binding"/>
    <property type="evidence" value="ECO:0007669"/>
    <property type="project" value="UniProtKB-KW"/>
</dbReference>
<evidence type="ECO:0000256" key="2">
    <source>
        <dbReference type="ARBA" id="ARBA00022723"/>
    </source>
</evidence>
<proteinExistence type="predicted"/>
<keyword evidence="4" id="KW-0411">Iron-sulfur</keyword>
<gene>
    <name evidence="6" type="ORF">SYNTR_0051</name>
</gene>
<organism evidence="6 7">
    <name type="scientific">Candidatus Syntrophocurvum alkaliphilum</name>
    <dbReference type="NCBI Taxonomy" id="2293317"/>
    <lineage>
        <taxon>Bacteria</taxon>
        <taxon>Bacillati</taxon>
        <taxon>Bacillota</taxon>
        <taxon>Clostridia</taxon>
        <taxon>Eubacteriales</taxon>
        <taxon>Syntrophomonadaceae</taxon>
        <taxon>Candidatus Syntrophocurvum</taxon>
    </lineage>
</organism>
<keyword evidence="7" id="KW-1185">Reference proteome</keyword>
<reference evidence="7" key="1">
    <citation type="journal article" date="2019" name="Microbiology">
        <title>Complete Genome Sequence of an Uncultured Bacterium of the Candidate Phylum Bipolaricaulota.</title>
        <authorList>
            <person name="Kadnikov V.V."/>
            <person name="Mardanov A.V."/>
            <person name="Beletsky A.V."/>
            <person name="Frank Y.A."/>
            <person name="Karnachuk O.V."/>
            <person name="Ravin N.V."/>
        </authorList>
    </citation>
    <scope>NUCLEOTIDE SEQUENCE [LARGE SCALE GENOMIC DNA]</scope>
</reference>
<dbReference type="NCBIfam" id="TIGR00241">
    <property type="entry name" value="CoA_E_activ"/>
    <property type="match status" value="1"/>
</dbReference>
<evidence type="ECO:0000313" key="6">
    <source>
        <dbReference type="EMBL" id="QGT98644.1"/>
    </source>
</evidence>
<keyword evidence="2" id="KW-0479">Metal-binding</keyword>
<dbReference type="KEGG" id="salq:SYNTR_0051"/>
<name>A0A6I6DAV5_9FIRM</name>
<dbReference type="RefSeq" id="WP_156202616.1">
    <property type="nucleotide sequence ID" value="NZ_CP046457.1"/>
</dbReference>
<dbReference type="SUPFAM" id="SSF53067">
    <property type="entry name" value="Actin-like ATPase domain"/>
    <property type="match status" value="1"/>
</dbReference>
<dbReference type="AlphaFoldDB" id="A0A6I6DAV5"/>
<dbReference type="PANTHER" id="PTHR32329">
    <property type="entry name" value="BIFUNCTIONAL PROTEIN [INCLUDES 2-HYDROXYACYL-COA DEHYDRATASE (N-TER) AND ITS ACTIVATOR DOMAIN (C_TERM)-RELATED"/>
    <property type="match status" value="1"/>
</dbReference>
<evidence type="ECO:0000256" key="4">
    <source>
        <dbReference type="ARBA" id="ARBA00023014"/>
    </source>
</evidence>
<dbReference type="Pfam" id="PF01869">
    <property type="entry name" value="BcrAD_BadFG"/>
    <property type="match status" value="1"/>
</dbReference>
<evidence type="ECO:0000256" key="1">
    <source>
        <dbReference type="ARBA" id="ARBA00001966"/>
    </source>
</evidence>
<evidence type="ECO:0000256" key="3">
    <source>
        <dbReference type="ARBA" id="ARBA00023004"/>
    </source>
</evidence>
<dbReference type="InterPro" id="IPR002731">
    <property type="entry name" value="ATPase_BadF"/>
</dbReference>
<dbReference type="InterPro" id="IPR008275">
    <property type="entry name" value="CoA_E_activase_dom"/>
</dbReference>